<dbReference type="InterPro" id="IPR036259">
    <property type="entry name" value="MFS_trans_sf"/>
</dbReference>
<feature type="transmembrane region" description="Helical" evidence="6">
    <location>
        <begin position="16"/>
        <end position="34"/>
    </location>
</feature>
<protein>
    <submittedName>
        <fullName evidence="7">Integral membrane signal transducer protein</fullName>
    </submittedName>
</protein>
<feature type="transmembrane region" description="Helical" evidence="6">
    <location>
        <begin position="292"/>
        <end position="311"/>
    </location>
</feature>
<evidence type="ECO:0000256" key="1">
    <source>
        <dbReference type="ARBA" id="ARBA00004141"/>
    </source>
</evidence>
<sequence length="414" mass="44343">MAARSRYHLRMPPRRLSALVLLGFASGLPLYLTGSTLKAWMTEEGLDLRTIGIFSLVTLPYSLKFLWAPVLDRYVPPLLGRRRGWLLLAQGALAACLAILALSDPRISLLRVALLAVAVAFASASQDIATDAWRAEVLPPAYLGLGNSIHIGAYRLAMLVSGAGALILADRLGWRATYLAMAALMAASAAGTLLAESTDAVARPPRTLRAALVEPLRDFFSRPGFGEILAFCVLYKIGDQLADSMTVPFLIRGMGFSLTVIGATTKTVGITFIIVGGLVGGALLLRLSLRRALWIFGFVQAGSILAFWALSRVGPSLGMLVGALALENLAFGMGGAAFAAFLMGQCDKRFTGTQYALLTSLMALSRGFLAAPMGELAKRLGWSGYFLFCAVIAIPGLLLLLRWDRWRIPDPEAP</sequence>
<evidence type="ECO:0000256" key="5">
    <source>
        <dbReference type="ARBA" id="ARBA00023136"/>
    </source>
</evidence>
<dbReference type="SUPFAM" id="SSF103473">
    <property type="entry name" value="MFS general substrate transporter"/>
    <property type="match status" value="1"/>
</dbReference>
<dbReference type="EMBL" id="BSDD01000003">
    <property type="protein sequence ID" value="GLH70269.1"/>
    <property type="molecule type" value="Genomic_DNA"/>
</dbReference>
<evidence type="ECO:0000256" key="6">
    <source>
        <dbReference type="SAM" id="Phobius"/>
    </source>
</evidence>
<keyword evidence="8" id="KW-1185">Reference proteome</keyword>
<dbReference type="InterPro" id="IPR004752">
    <property type="entry name" value="AmpG_permease/AT-1"/>
</dbReference>
<dbReference type="RefSeq" id="WP_285724834.1">
    <property type="nucleotide sequence ID" value="NZ_BSDD01000003.1"/>
</dbReference>
<evidence type="ECO:0000256" key="3">
    <source>
        <dbReference type="ARBA" id="ARBA00022692"/>
    </source>
</evidence>
<dbReference type="Pfam" id="PF07690">
    <property type="entry name" value="MFS_1"/>
    <property type="match status" value="1"/>
</dbReference>
<dbReference type="NCBIfam" id="TIGR00901">
    <property type="entry name" value="2A0125"/>
    <property type="match status" value="1"/>
</dbReference>
<feature type="transmembrane region" description="Helical" evidence="6">
    <location>
        <begin position="149"/>
        <end position="169"/>
    </location>
</feature>
<evidence type="ECO:0000313" key="8">
    <source>
        <dbReference type="Proteomes" id="UP001165089"/>
    </source>
</evidence>
<keyword evidence="5 6" id="KW-0472">Membrane</keyword>
<accession>A0ABQ5Q659</accession>
<evidence type="ECO:0000256" key="2">
    <source>
        <dbReference type="ARBA" id="ARBA00022448"/>
    </source>
</evidence>
<keyword evidence="3 6" id="KW-0812">Transmembrane</keyword>
<dbReference type="PANTHER" id="PTHR12778:SF10">
    <property type="entry name" value="MAJOR FACILITATOR SUPERFAMILY DOMAIN-CONTAINING PROTEIN 3"/>
    <property type="match status" value="1"/>
</dbReference>
<feature type="transmembrane region" description="Helical" evidence="6">
    <location>
        <begin position="355"/>
        <end position="374"/>
    </location>
</feature>
<gene>
    <name evidence="7" type="ORF">GETHPA_18020</name>
</gene>
<organism evidence="7 8">
    <name type="scientific">Geothrix rubra</name>
    <dbReference type="NCBI Taxonomy" id="2927977"/>
    <lineage>
        <taxon>Bacteria</taxon>
        <taxon>Pseudomonadati</taxon>
        <taxon>Acidobacteriota</taxon>
        <taxon>Holophagae</taxon>
        <taxon>Holophagales</taxon>
        <taxon>Holophagaceae</taxon>
        <taxon>Geothrix</taxon>
    </lineage>
</organism>
<name>A0ABQ5Q659_9BACT</name>
<proteinExistence type="predicted"/>
<dbReference type="PANTHER" id="PTHR12778">
    <property type="entry name" value="SOLUTE CARRIER FAMILY 33 ACETYL-COA TRANSPORTER -RELATED"/>
    <property type="match status" value="1"/>
</dbReference>
<feature type="transmembrane region" description="Helical" evidence="6">
    <location>
        <begin position="83"/>
        <end position="102"/>
    </location>
</feature>
<feature type="transmembrane region" description="Helical" evidence="6">
    <location>
        <begin position="380"/>
        <end position="401"/>
    </location>
</feature>
<feature type="transmembrane region" description="Helical" evidence="6">
    <location>
        <begin position="46"/>
        <end position="63"/>
    </location>
</feature>
<reference evidence="7 8" key="1">
    <citation type="journal article" date="2023" name="Antonie Van Leeuwenhoek">
        <title>Mesoterricola silvestris gen. nov., sp. nov., Mesoterricola sediminis sp. nov., Geothrix oryzae sp. nov., Geothrix edaphica sp. nov., Geothrix rubra sp. nov., and Geothrix limicola sp. nov., six novel members of Acidobacteriota isolated from soils.</title>
        <authorList>
            <person name="Itoh H."/>
            <person name="Sugisawa Y."/>
            <person name="Mise K."/>
            <person name="Xu Z."/>
            <person name="Kuniyasu M."/>
            <person name="Ushijima N."/>
            <person name="Kawano K."/>
            <person name="Kobayashi E."/>
            <person name="Shiratori Y."/>
            <person name="Masuda Y."/>
            <person name="Senoo K."/>
        </authorList>
    </citation>
    <scope>NUCLEOTIDE SEQUENCE [LARGE SCALE GENOMIC DNA]</scope>
    <source>
        <strain evidence="7 8">Red803</strain>
    </source>
</reference>
<dbReference type="InterPro" id="IPR011701">
    <property type="entry name" value="MFS"/>
</dbReference>
<comment type="subcellular location">
    <subcellularLocation>
        <location evidence="1">Membrane</location>
        <topology evidence="1">Multi-pass membrane protein</topology>
    </subcellularLocation>
</comment>
<dbReference type="Proteomes" id="UP001165089">
    <property type="component" value="Unassembled WGS sequence"/>
</dbReference>
<keyword evidence="2" id="KW-0813">Transport</keyword>
<comment type="caution">
    <text evidence="7">The sequence shown here is derived from an EMBL/GenBank/DDBJ whole genome shotgun (WGS) entry which is preliminary data.</text>
</comment>
<feature type="transmembrane region" description="Helical" evidence="6">
    <location>
        <begin position="176"/>
        <end position="195"/>
    </location>
</feature>
<evidence type="ECO:0000256" key="4">
    <source>
        <dbReference type="ARBA" id="ARBA00022989"/>
    </source>
</evidence>
<dbReference type="Gene3D" id="1.20.1250.20">
    <property type="entry name" value="MFS general substrate transporter like domains"/>
    <property type="match status" value="1"/>
</dbReference>
<evidence type="ECO:0000313" key="7">
    <source>
        <dbReference type="EMBL" id="GLH70269.1"/>
    </source>
</evidence>
<feature type="transmembrane region" description="Helical" evidence="6">
    <location>
        <begin position="317"/>
        <end position="343"/>
    </location>
</feature>
<feature type="transmembrane region" description="Helical" evidence="6">
    <location>
        <begin position="267"/>
        <end position="285"/>
    </location>
</feature>
<keyword evidence="4 6" id="KW-1133">Transmembrane helix</keyword>